<dbReference type="PANTHER" id="PTHR10192:SF5">
    <property type="entry name" value="GEPHYRIN"/>
    <property type="match status" value="1"/>
</dbReference>
<dbReference type="GO" id="GO:0005829">
    <property type="term" value="C:cytosol"/>
    <property type="evidence" value="ECO:0007669"/>
    <property type="project" value="TreeGrafter"/>
</dbReference>
<dbReference type="AlphaFoldDB" id="A0A9D2CB56"/>
<keyword evidence="7" id="KW-0479">Metal-binding</keyword>
<dbReference type="GO" id="GO:0046872">
    <property type="term" value="F:metal ion binding"/>
    <property type="evidence" value="ECO:0007669"/>
    <property type="project" value="UniProtKB-UniRule"/>
</dbReference>
<dbReference type="PANTHER" id="PTHR10192">
    <property type="entry name" value="MOLYBDOPTERIN BIOSYNTHESIS PROTEIN"/>
    <property type="match status" value="1"/>
</dbReference>
<dbReference type="Gene3D" id="2.170.190.11">
    <property type="entry name" value="Molybdopterin biosynthesis moea protein, domain 3"/>
    <property type="match status" value="1"/>
</dbReference>
<comment type="catalytic activity">
    <reaction evidence="6">
        <text>adenylyl-molybdopterin + molybdate = Mo-molybdopterin + AMP + H(+)</text>
        <dbReference type="Rhea" id="RHEA:35047"/>
        <dbReference type="ChEBI" id="CHEBI:15378"/>
        <dbReference type="ChEBI" id="CHEBI:36264"/>
        <dbReference type="ChEBI" id="CHEBI:62727"/>
        <dbReference type="ChEBI" id="CHEBI:71302"/>
        <dbReference type="ChEBI" id="CHEBI:456215"/>
        <dbReference type="EC" id="2.10.1.1"/>
    </reaction>
</comment>
<keyword evidence="5 7" id="KW-0501">Molybdenum cofactor biosynthesis</keyword>
<dbReference type="Proteomes" id="UP000824005">
    <property type="component" value="Unassembled WGS sequence"/>
</dbReference>
<dbReference type="GO" id="GO:0061599">
    <property type="term" value="F:molybdopterin molybdotransferase activity"/>
    <property type="evidence" value="ECO:0007669"/>
    <property type="project" value="UniProtKB-UniRule"/>
</dbReference>
<dbReference type="InterPro" id="IPR036425">
    <property type="entry name" value="MoaB/Mog-like_dom_sf"/>
</dbReference>
<dbReference type="InterPro" id="IPR038987">
    <property type="entry name" value="MoeA-like"/>
</dbReference>
<evidence type="ECO:0000256" key="1">
    <source>
        <dbReference type="ARBA" id="ARBA00002901"/>
    </source>
</evidence>
<dbReference type="Pfam" id="PF00994">
    <property type="entry name" value="MoCF_biosynth"/>
    <property type="match status" value="1"/>
</dbReference>
<dbReference type="GO" id="GO:0006777">
    <property type="term" value="P:Mo-molybdopterin cofactor biosynthetic process"/>
    <property type="evidence" value="ECO:0007669"/>
    <property type="project" value="UniProtKB-UniRule"/>
</dbReference>
<evidence type="ECO:0000256" key="6">
    <source>
        <dbReference type="ARBA" id="ARBA00047317"/>
    </source>
</evidence>
<comment type="similarity">
    <text evidence="3 7">Belongs to the MoeA family.</text>
</comment>
<dbReference type="InterPro" id="IPR005111">
    <property type="entry name" value="MoeA_C_domain_IV"/>
</dbReference>
<evidence type="ECO:0000256" key="2">
    <source>
        <dbReference type="ARBA" id="ARBA00005046"/>
    </source>
</evidence>
<evidence type="ECO:0000256" key="7">
    <source>
        <dbReference type="RuleBase" id="RU365090"/>
    </source>
</evidence>
<keyword evidence="7" id="KW-0460">Magnesium</keyword>
<accession>A0A9D2CB56</accession>
<evidence type="ECO:0000256" key="4">
    <source>
        <dbReference type="ARBA" id="ARBA00022505"/>
    </source>
</evidence>
<dbReference type="Gene3D" id="3.90.105.10">
    <property type="entry name" value="Molybdopterin biosynthesis moea protein, domain 2"/>
    <property type="match status" value="1"/>
</dbReference>
<dbReference type="SUPFAM" id="SSF63867">
    <property type="entry name" value="MoeA C-terminal domain-like"/>
    <property type="match status" value="1"/>
</dbReference>
<dbReference type="SUPFAM" id="SSF53218">
    <property type="entry name" value="Molybdenum cofactor biosynthesis proteins"/>
    <property type="match status" value="1"/>
</dbReference>
<dbReference type="InterPro" id="IPR001453">
    <property type="entry name" value="MoaB/Mog_dom"/>
</dbReference>
<dbReference type="EC" id="2.10.1.1" evidence="7"/>
<proteinExistence type="inferred from homology"/>
<organism evidence="9 10">
    <name type="scientific">Candidatus Agrococcus pullicola</name>
    <dbReference type="NCBI Taxonomy" id="2838429"/>
    <lineage>
        <taxon>Bacteria</taxon>
        <taxon>Bacillati</taxon>
        <taxon>Actinomycetota</taxon>
        <taxon>Actinomycetes</taxon>
        <taxon>Micrococcales</taxon>
        <taxon>Microbacteriaceae</taxon>
        <taxon>Agrococcus</taxon>
    </lineage>
</organism>
<dbReference type="Pfam" id="PF03454">
    <property type="entry name" value="MoeA_C"/>
    <property type="match status" value="1"/>
</dbReference>
<dbReference type="SMART" id="SM00852">
    <property type="entry name" value="MoCF_biosynth"/>
    <property type="match status" value="1"/>
</dbReference>
<comment type="cofactor">
    <cofactor evidence="7">
        <name>Mg(2+)</name>
        <dbReference type="ChEBI" id="CHEBI:18420"/>
    </cofactor>
</comment>
<reference evidence="9" key="1">
    <citation type="journal article" date="2021" name="PeerJ">
        <title>Extensive microbial diversity within the chicken gut microbiome revealed by metagenomics and culture.</title>
        <authorList>
            <person name="Gilroy R."/>
            <person name="Ravi A."/>
            <person name="Getino M."/>
            <person name="Pursley I."/>
            <person name="Horton D.L."/>
            <person name="Alikhan N.F."/>
            <person name="Baker D."/>
            <person name="Gharbi K."/>
            <person name="Hall N."/>
            <person name="Watson M."/>
            <person name="Adriaenssens E.M."/>
            <person name="Foster-Nyarko E."/>
            <person name="Jarju S."/>
            <person name="Secka A."/>
            <person name="Antonio M."/>
            <person name="Oren A."/>
            <person name="Chaudhuri R.R."/>
            <person name="La Ragione R."/>
            <person name="Hildebrand F."/>
            <person name="Pallen M.J."/>
        </authorList>
    </citation>
    <scope>NUCLEOTIDE SEQUENCE</scope>
    <source>
        <strain evidence="9">ChiGjej1B1-98</strain>
    </source>
</reference>
<dbReference type="CDD" id="cd00887">
    <property type="entry name" value="MoeA"/>
    <property type="match status" value="1"/>
</dbReference>
<keyword evidence="7" id="KW-0808">Transferase</keyword>
<keyword evidence="4 7" id="KW-0500">Molybdenum</keyword>
<dbReference type="InterPro" id="IPR036688">
    <property type="entry name" value="MoeA_C_domain_IV_sf"/>
</dbReference>
<evidence type="ECO:0000256" key="3">
    <source>
        <dbReference type="ARBA" id="ARBA00010763"/>
    </source>
</evidence>
<gene>
    <name evidence="9" type="ORF">H9830_14660</name>
</gene>
<reference evidence="9" key="2">
    <citation type="submission" date="2021-04" db="EMBL/GenBank/DDBJ databases">
        <authorList>
            <person name="Gilroy R."/>
        </authorList>
    </citation>
    <scope>NUCLEOTIDE SEQUENCE</scope>
    <source>
        <strain evidence="9">ChiGjej1B1-98</strain>
    </source>
</reference>
<evidence type="ECO:0000313" key="10">
    <source>
        <dbReference type="Proteomes" id="UP000824005"/>
    </source>
</evidence>
<sequence>MRSVEEHRAAVRALIAPALGRVAEREPLLLPIDDPELVGRLTAVDLLSSFPMPPFTNSQMDGYAVLASDVLDASQEQPVELPIGWATAAGDPPLRHRPGTASPIMTGAAVPEGADAVIPVEAALPPRFPTLARHPFSLVRAEEANREPEGTVAFSEPVQPGAFVRHCGEDSPAGSALALRGRRLTPALIGALAAAGITEVPVQRRPRILVCATGDELQERSGALSPGRIYDANTPMLAAMLRSAGAETVRARSVDRPDELRRLLEGAESFDLAVTSGGISAGAYEVVREALEPLDAEFVSVAMQPGGPQGLANVERAASLPLPLLCFPGNPVSSMLSTEVFLLPELREAAGLPAERERQQLALAHDVTSPESKLQFRRGTVGADGTVTVSAPGSHLLTGLADADVIVEIPVGVEHVAAGRLLDTWRIA</sequence>
<protein>
    <recommendedName>
        <fullName evidence="7">Molybdopterin molybdenumtransferase</fullName>
        <ecNumber evidence="7">2.10.1.1</ecNumber>
    </recommendedName>
</protein>
<dbReference type="InterPro" id="IPR005110">
    <property type="entry name" value="MoeA_linker/N"/>
</dbReference>
<dbReference type="Gene3D" id="3.40.980.10">
    <property type="entry name" value="MoaB/Mog-like domain"/>
    <property type="match status" value="1"/>
</dbReference>
<comment type="function">
    <text evidence="1 7">Catalyzes the insertion of molybdate into adenylated molybdopterin with the concomitant release of AMP.</text>
</comment>
<dbReference type="EMBL" id="DXDC01000446">
    <property type="protein sequence ID" value="HIY67503.1"/>
    <property type="molecule type" value="Genomic_DNA"/>
</dbReference>
<evidence type="ECO:0000259" key="8">
    <source>
        <dbReference type="SMART" id="SM00852"/>
    </source>
</evidence>
<dbReference type="Gene3D" id="2.40.340.10">
    <property type="entry name" value="MoeA, C-terminal, domain IV"/>
    <property type="match status" value="1"/>
</dbReference>
<evidence type="ECO:0000313" key="9">
    <source>
        <dbReference type="EMBL" id="HIY67503.1"/>
    </source>
</evidence>
<comment type="pathway">
    <text evidence="2 7">Cofactor biosynthesis; molybdopterin biosynthesis.</text>
</comment>
<comment type="caution">
    <text evidence="9">The sequence shown here is derived from an EMBL/GenBank/DDBJ whole genome shotgun (WGS) entry which is preliminary data.</text>
</comment>
<evidence type="ECO:0000256" key="5">
    <source>
        <dbReference type="ARBA" id="ARBA00023150"/>
    </source>
</evidence>
<dbReference type="InterPro" id="IPR036135">
    <property type="entry name" value="MoeA_linker/N_sf"/>
</dbReference>
<dbReference type="SUPFAM" id="SSF63882">
    <property type="entry name" value="MoeA N-terminal region -like"/>
    <property type="match status" value="1"/>
</dbReference>
<dbReference type="NCBIfam" id="NF045515">
    <property type="entry name" value="Glp_gephyrin"/>
    <property type="match status" value="1"/>
</dbReference>
<dbReference type="Pfam" id="PF03453">
    <property type="entry name" value="MoeA_N"/>
    <property type="match status" value="1"/>
</dbReference>
<name>A0A9D2CB56_9MICO</name>
<feature type="domain" description="MoaB/Mog" evidence="8">
    <location>
        <begin position="209"/>
        <end position="348"/>
    </location>
</feature>